<dbReference type="Proteomes" id="UP000799750">
    <property type="component" value="Unassembled WGS sequence"/>
</dbReference>
<protein>
    <submittedName>
        <fullName evidence="2">Uncharacterized protein</fullName>
    </submittedName>
</protein>
<evidence type="ECO:0000313" key="3">
    <source>
        <dbReference type="Proteomes" id="UP000799750"/>
    </source>
</evidence>
<evidence type="ECO:0000313" key="2">
    <source>
        <dbReference type="EMBL" id="KAF2498103.1"/>
    </source>
</evidence>
<name>A0A6A6R2R5_9PEZI</name>
<keyword evidence="3" id="KW-1185">Reference proteome</keyword>
<accession>A0A6A6R2R5</accession>
<feature type="compositionally biased region" description="Polar residues" evidence="1">
    <location>
        <begin position="416"/>
        <end position="436"/>
    </location>
</feature>
<dbReference type="OrthoDB" id="3642826at2759"/>
<sequence length="798" mass="83201">MTFRSIRNITTARTNTLSSAHSSGSLNFNASFGVSTKQLSSPSIASHGTGILYASSCDLLWRSYTSATFALYDLLFSATTLIDGFSYNTQPDVFIETLYTTLCSEMCPGVCVATSSMPTKTMTRTPDTVGPILTLATPNCKIRKADCDFLWQSYSCASAAYSHEVLPSFCNTFIATVPLPLTQPSNPACSKHLDPNSNPITKGQYCVINPGALVELIYWEITTNVSRNLCATTLTNPGKLKGAIPSSSATAPVTHIETANQPSVILSGTTFWANSAYIRYPLIWAEDGARHTLGPILTNAVVTLHSSDVSSYRNGNSPFVWSFNFADLVDPVPLITWQGQDRDWGSDGELYSTIIPGDYHPHLSMPTQVMTLKEEWQDCEFLIGYVNDPPVRVQSIGAGGGFSSAKSNVGYTTKSTPVATSTAEPVQSIGTPLPQNTRKDPVAVSTMSSGSYDPPASLGDPTTIPHAPVATVGTQTLVIDPENSGIIIGTHELTRAAAPTTIDGTPVSFGTSGLVTIGGSTLGVPQHTSLLADPIATIGTQTLFFDPTNSAVIIRSHTLSPGAPPTTIDGTPISLGPGGVVVVRGSTLIVPQLASQSADPITTIGTQPLFLDPTNSAVMVGSHTLIPGAPPITVDGTAVSLGTRGGLIVGISTISLPFAVEPSAMPLILDPSLTLMLHDPVLTTAGQTFSLGPSGLVILDPTGTRTIAISAVPGGAMQTVTDGNDVYILSAGSDGAVFGVQIIASVQTNSQPQPQPLSIPSATKIEDDDTTTEFPSSRPTGSAAAGTISGVAIGYYTG</sequence>
<feature type="region of interest" description="Disordered" evidence="1">
    <location>
        <begin position="416"/>
        <end position="457"/>
    </location>
</feature>
<evidence type="ECO:0000256" key="1">
    <source>
        <dbReference type="SAM" id="MobiDB-lite"/>
    </source>
</evidence>
<proteinExistence type="predicted"/>
<gene>
    <name evidence="2" type="ORF">BU16DRAFT_607047</name>
</gene>
<feature type="region of interest" description="Disordered" evidence="1">
    <location>
        <begin position="749"/>
        <end position="783"/>
    </location>
</feature>
<reference evidence="2" key="1">
    <citation type="journal article" date="2020" name="Stud. Mycol.">
        <title>101 Dothideomycetes genomes: a test case for predicting lifestyles and emergence of pathogens.</title>
        <authorList>
            <person name="Haridas S."/>
            <person name="Albert R."/>
            <person name="Binder M."/>
            <person name="Bloem J."/>
            <person name="Labutti K."/>
            <person name="Salamov A."/>
            <person name="Andreopoulos B."/>
            <person name="Baker S."/>
            <person name="Barry K."/>
            <person name="Bills G."/>
            <person name="Bluhm B."/>
            <person name="Cannon C."/>
            <person name="Castanera R."/>
            <person name="Culley D."/>
            <person name="Daum C."/>
            <person name="Ezra D."/>
            <person name="Gonzalez J."/>
            <person name="Henrissat B."/>
            <person name="Kuo A."/>
            <person name="Liang C."/>
            <person name="Lipzen A."/>
            <person name="Lutzoni F."/>
            <person name="Magnuson J."/>
            <person name="Mondo S."/>
            <person name="Nolan M."/>
            <person name="Ohm R."/>
            <person name="Pangilinan J."/>
            <person name="Park H.-J."/>
            <person name="Ramirez L."/>
            <person name="Alfaro M."/>
            <person name="Sun H."/>
            <person name="Tritt A."/>
            <person name="Yoshinaga Y."/>
            <person name="Zwiers L.-H."/>
            <person name="Turgeon B."/>
            <person name="Goodwin S."/>
            <person name="Spatafora J."/>
            <person name="Crous P."/>
            <person name="Grigoriev I."/>
        </authorList>
    </citation>
    <scope>NUCLEOTIDE SEQUENCE</scope>
    <source>
        <strain evidence="2">CBS 269.34</strain>
    </source>
</reference>
<dbReference type="EMBL" id="MU004186">
    <property type="protein sequence ID" value="KAF2498103.1"/>
    <property type="molecule type" value="Genomic_DNA"/>
</dbReference>
<organism evidence="2 3">
    <name type="scientific">Lophium mytilinum</name>
    <dbReference type="NCBI Taxonomy" id="390894"/>
    <lineage>
        <taxon>Eukaryota</taxon>
        <taxon>Fungi</taxon>
        <taxon>Dikarya</taxon>
        <taxon>Ascomycota</taxon>
        <taxon>Pezizomycotina</taxon>
        <taxon>Dothideomycetes</taxon>
        <taxon>Pleosporomycetidae</taxon>
        <taxon>Mytilinidiales</taxon>
        <taxon>Mytilinidiaceae</taxon>
        <taxon>Lophium</taxon>
    </lineage>
</organism>
<dbReference type="AlphaFoldDB" id="A0A6A6R2R5"/>